<keyword evidence="7" id="KW-1185">Reference proteome</keyword>
<keyword evidence="2" id="KW-0238">DNA-binding</keyword>
<dbReference type="InterPro" id="IPR000595">
    <property type="entry name" value="cNMP-bd_dom"/>
</dbReference>
<dbReference type="GO" id="GO:0003700">
    <property type="term" value="F:DNA-binding transcription factor activity"/>
    <property type="evidence" value="ECO:0007669"/>
    <property type="project" value="TreeGrafter"/>
</dbReference>
<dbReference type="PRINTS" id="PR00103">
    <property type="entry name" value="CAMPKINASE"/>
</dbReference>
<comment type="caution">
    <text evidence="6">The sequence shown here is derived from an EMBL/GenBank/DDBJ whole genome shotgun (WGS) entry which is preliminary data.</text>
</comment>
<dbReference type="CDD" id="cd00038">
    <property type="entry name" value="CAP_ED"/>
    <property type="match status" value="1"/>
</dbReference>
<dbReference type="SMART" id="SM00419">
    <property type="entry name" value="HTH_CRP"/>
    <property type="match status" value="1"/>
</dbReference>
<dbReference type="InterPro" id="IPR018488">
    <property type="entry name" value="cNMP-bd_CS"/>
</dbReference>
<dbReference type="InterPro" id="IPR014710">
    <property type="entry name" value="RmlC-like_jellyroll"/>
</dbReference>
<dbReference type="GO" id="GO:0005829">
    <property type="term" value="C:cytosol"/>
    <property type="evidence" value="ECO:0007669"/>
    <property type="project" value="TreeGrafter"/>
</dbReference>
<evidence type="ECO:0000259" key="5">
    <source>
        <dbReference type="PROSITE" id="PS51063"/>
    </source>
</evidence>
<accession>A0A370DCJ3</accession>
<evidence type="ECO:0000313" key="7">
    <source>
        <dbReference type="Proteomes" id="UP000254266"/>
    </source>
</evidence>
<dbReference type="InterPro" id="IPR050397">
    <property type="entry name" value="Env_Response_Regulators"/>
</dbReference>
<dbReference type="AlphaFoldDB" id="A0A370DCJ3"/>
<dbReference type="SUPFAM" id="SSF51206">
    <property type="entry name" value="cAMP-binding domain-like"/>
    <property type="match status" value="1"/>
</dbReference>
<evidence type="ECO:0000256" key="2">
    <source>
        <dbReference type="ARBA" id="ARBA00023125"/>
    </source>
</evidence>
<dbReference type="Gene3D" id="2.60.120.10">
    <property type="entry name" value="Jelly Rolls"/>
    <property type="match status" value="1"/>
</dbReference>
<gene>
    <name evidence="6" type="ORF">DIZ80_08345</name>
</gene>
<dbReference type="Proteomes" id="UP000254266">
    <property type="component" value="Unassembled WGS sequence"/>
</dbReference>
<feature type="domain" description="HTH crp-type" evidence="5">
    <location>
        <begin position="145"/>
        <end position="214"/>
    </location>
</feature>
<feature type="domain" description="Cyclic nucleotide-binding" evidence="4">
    <location>
        <begin position="11"/>
        <end position="131"/>
    </location>
</feature>
<proteinExistence type="predicted"/>
<dbReference type="PROSITE" id="PS51063">
    <property type="entry name" value="HTH_CRP_2"/>
    <property type="match status" value="1"/>
</dbReference>
<name>A0A370DCJ3_9GAMM</name>
<organism evidence="6 7">
    <name type="scientific">endosymbiont of Galathealinum brachiosum</name>
    <dbReference type="NCBI Taxonomy" id="2200906"/>
    <lineage>
        <taxon>Bacteria</taxon>
        <taxon>Pseudomonadati</taxon>
        <taxon>Pseudomonadota</taxon>
        <taxon>Gammaproteobacteria</taxon>
        <taxon>sulfur-oxidizing symbionts</taxon>
    </lineage>
</organism>
<keyword evidence="3" id="KW-0804">Transcription</keyword>
<dbReference type="SUPFAM" id="SSF46785">
    <property type="entry name" value="Winged helix' DNA-binding domain"/>
    <property type="match status" value="1"/>
</dbReference>
<keyword evidence="1" id="KW-0805">Transcription regulation</keyword>
<evidence type="ECO:0000256" key="1">
    <source>
        <dbReference type="ARBA" id="ARBA00023015"/>
    </source>
</evidence>
<dbReference type="Pfam" id="PF00027">
    <property type="entry name" value="cNMP_binding"/>
    <property type="match status" value="1"/>
</dbReference>
<dbReference type="PROSITE" id="PS00889">
    <property type="entry name" value="CNMP_BINDING_2"/>
    <property type="match status" value="1"/>
</dbReference>
<evidence type="ECO:0000313" key="6">
    <source>
        <dbReference type="EMBL" id="RDH82300.1"/>
    </source>
</evidence>
<dbReference type="Gene3D" id="1.10.10.10">
    <property type="entry name" value="Winged helix-like DNA-binding domain superfamily/Winged helix DNA-binding domain"/>
    <property type="match status" value="1"/>
</dbReference>
<dbReference type="InterPro" id="IPR012318">
    <property type="entry name" value="HTH_CRP"/>
</dbReference>
<reference evidence="6 7" key="1">
    <citation type="journal article" date="2018" name="ISME J.">
        <title>Endosymbiont genomes yield clues of tubeworm success.</title>
        <authorList>
            <person name="Li Y."/>
            <person name="Liles M.R."/>
            <person name="Halanych K.M."/>
        </authorList>
    </citation>
    <scope>NUCLEOTIDE SEQUENCE [LARGE SCALE GENOMIC DNA]</scope>
    <source>
        <strain evidence="6">A1464</strain>
    </source>
</reference>
<dbReference type="EMBL" id="QFXC01000011">
    <property type="protein sequence ID" value="RDH82300.1"/>
    <property type="molecule type" value="Genomic_DNA"/>
</dbReference>
<dbReference type="SMART" id="SM00100">
    <property type="entry name" value="cNMP"/>
    <property type="match status" value="1"/>
</dbReference>
<dbReference type="PANTHER" id="PTHR24567:SF74">
    <property type="entry name" value="HTH-TYPE TRANSCRIPTIONAL REGULATOR ARCR"/>
    <property type="match status" value="1"/>
</dbReference>
<dbReference type="GO" id="GO:0003677">
    <property type="term" value="F:DNA binding"/>
    <property type="evidence" value="ECO:0007669"/>
    <property type="project" value="UniProtKB-KW"/>
</dbReference>
<sequence>MDTDLFDNIQLFSALSSEQLHSLGKHFTVRRHPKNTILINEGDETNSLYIILEGRVKVYLNDDAGKEVVLNTQSKGEYFGEVSLFDDGPRSASVLALEDCQFAVLLKKDLIKAITDNPEISLAIIRGLTQRCRALSENVRSLALMDVYGRVARTLMEMAVEQENGIWLIDQPVTYNDLASRVGASSKMVSRIMQDLKKGGYIRKQAKQMIIERSLPAAW</sequence>
<dbReference type="PROSITE" id="PS50042">
    <property type="entry name" value="CNMP_BINDING_3"/>
    <property type="match status" value="1"/>
</dbReference>
<dbReference type="Pfam" id="PF13545">
    <property type="entry name" value="HTH_Crp_2"/>
    <property type="match status" value="1"/>
</dbReference>
<dbReference type="PANTHER" id="PTHR24567">
    <property type="entry name" value="CRP FAMILY TRANSCRIPTIONAL REGULATORY PROTEIN"/>
    <property type="match status" value="1"/>
</dbReference>
<protein>
    <submittedName>
        <fullName evidence="6">Crp/Fnr family transcriptional regulator</fullName>
    </submittedName>
</protein>
<evidence type="ECO:0000259" key="4">
    <source>
        <dbReference type="PROSITE" id="PS50042"/>
    </source>
</evidence>
<dbReference type="InterPro" id="IPR018490">
    <property type="entry name" value="cNMP-bd_dom_sf"/>
</dbReference>
<dbReference type="InterPro" id="IPR036390">
    <property type="entry name" value="WH_DNA-bd_sf"/>
</dbReference>
<evidence type="ECO:0000256" key="3">
    <source>
        <dbReference type="ARBA" id="ARBA00023163"/>
    </source>
</evidence>
<dbReference type="InterPro" id="IPR036388">
    <property type="entry name" value="WH-like_DNA-bd_sf"/>
</dbReference>